<proteinExistence type="predicted"/>
<comment type="caution">
    <text evidence="1">The sequence shown here is derived from an EMBL/GenBank/DDBJ whole genome shotgun (WGS) entry which is preliminary data.</text>
</comment>
<reference evidence="1 2" key="1">
    <citation type="journal article" date="2021" name="Elife">
        <title>Chloroplast acquisition without the gene transfer in kleptoplastic sea slugs, Plakobranchus ocellatus.</title>
        <authorList>
            <person name="Maeda T."/>
            <person name="Takahashi S."/>
            <person name="Yoshida T."/>
            <person name="Shimamura S."/>
            <person name="Takaki Y."/>
            <person name="Nagai Y."/>
            <person name="Toyoda A."/>
            <person name="Suzuki Y."/>
            <person name="Arimoto A."/>
            <person name="Ishii H."/>
            <person name="Satoh N."/>
            <person name="Nishiyama T."/>
            <person name="Hasebe M."/>
            <person name="Maruyama T."/>
            <person name="Minagawa J."/>
            <person name="Obokata J."/>
            <person name="Shigenobu S."/>
        </authorList>
    </citation>
    <scope>NUCLEOTIDE SEQUENCE [LARGE SCALE GENOMIC DNA]</scope>
</reference>
<dbReference type="EMBL" id="BLXT01006199">
    <property type="protein sequence ID" value="GFO29963.1"/>
    <property type="molecule type" value="Genomic_DNA"/>
</dbReference>
<evidence type="ECO:0000313" key="2">
    <source>
        <dbReference type="Proteomes" id="UP000735302"/>
    </source>
</evidence>
<evidence type="ECO:0000313" key="1">
    <source>
        <dbReference type="EMBL" id="GFO29963.1"/>
    </source>
</evidence>
<protein>
    <submittedName>
        <fullName evidence="1">Uncharacterized protein</fullName>
    </submittedName>
</protein>
<accession>A0AAV4CDH8</accession>
<name>A0AAV4CDH8_9GAST</name>
<dbReference type="Proteomes" id="UP000735302">
    <property type="component" value="Unassembled WGS sequence"/>
</dbReference>
<sequence>MIQWIAETALKSAVSLLTRVQDPHRRPGLTGGLKALDHFLWTGYIQKVNQRSKDGIANDFTTKTFDLDERNFRPKIDCAKSFRK</sequence>
<keyword evidence="2" id="KW-1185">Reference proteome</keyword>
<dbReference type="AlphaFoldDB" id="A0AAV4CDH8"/>
<gene>
    <name evidence="1" type="ORF">PoB_005646800</name>
</gene>
<organism evidence="1 2">
    <name type="scientific">Plakobranchus ocellatus</name>
    <dbReference type="NCBI Taxonomy" id="259542"/>
    <lineage>
        <taxon>Eukaryota</taxon>
        <taxon>Metazoa</taxon>
        <taxon>Spiralia</taxon>
        <taxon>Lophotrochozoa</taxon>
        <taxon>Mollusca</taxon>
        <taxon>Gastropoda</taxon>
        <taxon>Heterobranchia</taxon>
        <taxon>Euthyneura</taxon>
        <taxon>Panpulmonata</taxon>
        <taxon>Sacoglossa</taxon>
        <taxon>Placobranchoidea</taxon>
        <taxon>Plakobranchidae</taxon>
        <taxon>Plakobranchus</taxon>
    </lineage>
</organism>